<name>A0A3M2RPK3_9HYPO</name>
<feature type="compositionally biased region" description="Basic and acidic residues" evidence="1">
    <location>
        <begin position="1"/>
        <end position="18"/>
    </location>
</feature>
<evidence type="ECO:0000256" key="1">
    <source>
        <dbReference type="SAM" id="MobiDB-lite"/>
    </source>
</evidence>
<evidence type="ECO:0000313" key="3">
    <source>
        <dbReference type="Proteomes" id="UP000277212"/>
    </source>
</evidence>
<sequence length="105" mass="11415">MVTAPLDRDQLQEQEETRCRRKATSSTDSDAAAPPARLSCVPGGKAATWLRQNTSDLQKAQTPNTWFDTTGGSFQRDQGRAWPEPPAEKAPPVPAAHTQNTMPPS</sequence>
<keyword evidence="3" id="KW-1185">Reference proteome</keyword>
<protein>
    <submittedName>
        <fullName evidence="2">Uncharacterized protein</fullName>
    </submittedName>
</protein>
<accession>A0A3M2RPK3</accession>
<proteinExistence type="predicted"/>
<comment type="caution">
    <text evidence="2">The sequence shown here is derived from an EMBL/GenBank/DDBJ whole genome shotgun (WGS) entry which is preliminary data.</text>
</comment>
<feature type="region of interest" description="Disordered" evidence="1">
    <location>
        <begin position="56"/>
        <end position="105"/>
    </location>
</feature>
<gene>
    <name evidence="2" type="ORF">CDV36_013154</name>
</gene>
<organism evidence="2 3">
    <name type="scientific">Fusarium kuroshium</name>
    <dbReference type="NCBI Taxonomy" id="2010991"/>
    <lineage>
        <taxon>Eukaryota</taxon>
        <taxon>Fungi</taxon>
        <taxon>Dikarya</taxon>
        <taxon>Ascomycota</taxon>
        <taxon>Pezizomycotina</taxon>
        <taxon>Sordariomycetes</taxon>
        <taxon>Hypocreomycetidae</taxon>
        <taxon>Hypocreales</taxon>
        <taxon>Nectriaceae</taxon>
        <taxon>Fusarium</taxon>
        <taxon>Fusarium solani species complex</taxon>
    </lineage>
</organism>
<feature type="compositionally biased region" description="Low complexity" evidence="1">
    <location>
        <begin position="24"/>
        <end position="36"/>
    </location>
</feature>
<feature type="compositionally biased region" description="Polar residues" evidence="1">
    <location>
        <begin position="56"/>
        <end position="76"/>
    </location>
</feature>
<dbReference type="Proteomes" id="UP000277212">
    <property type="component" value="Unassembled WGS sequence"/>
</dbReference>
<feature type="region of interest" description="Disordered" evidence="1">
    <location>
        <begin position="1"/>
        <end position="41"/>
    </location>
</feature>
<evidence type="ECO:0000313" key="2">
    <source>
        <dbReference type="EMBL" id="RMJ07253.1"/>
    </source>
</evidence>
<dbReference type="AlphaFoldDB" id="A0A3M2RPK3"/>
<dbReference type="OrthoDB" id="10447824at2759"/>
<reference evidence="2 3" key="1">
    <citation type="submission" date="2017-06" db="EMBL/GenBank/DDBJ databases">
        <title>Comparative genomic analysis of Ambrosia Fusariam Clade fungi.</title>
        <authorList>
            <person name="Stajich J.E."/>
            <person name="Carrillo J."/>
            <person name="Kijimoto T."/>
            <person name="Eskalen A."/>
            <person name="O'Donnell K."/>
            <person name="Kasson M."/>
        </authorList>
    </citation>
    <scope>NUCLEOTIDE SEQUENCE [LARGE SCALE GENOMIC DNA]</scope>
    <source>
        <strain evidence="2">UCR3666</strain>
    </source>
</reference>
<dbReference type="EMBL" id="NKUJ01000354">
    <property type="protein sequence ID" value="RMJ07253.1"/>
    <property type="molecule type" value="Genomic_DNA"/>
</dbReference>
<feature type="compositionally biased region" description="Pro residues" evidence="1">
    <location>
        <begin position="83"/>
        <end position="94"/>
    </location>
</feature>